<gene>
    <name evidence="2" type="ORF">GCM10007047_26170</name>
</gene>
<name>A0A8J3DHG6_9BACT</name>
<protein>
    <submittedName>
        <fullName evidence="2">Uncharacterized protein</fullName>
    </submittedName>
</protein>
<evidence type="ECO:0000313" key="3">
    <source>
        <dbReference type="Proteomes" id="UP000642829"/>
    </source>
</evidence>
<keyword evidence="1" id="KW-0812">Transmembrane</keyword>
<keyword evidence="1" id="KW-0472">Membrane</keyword>
<keyword evidence="1" id="KW-1133">Transmembrane helix</keyword>
<feature type="transmembrane region" description="Helical" evidence="1">
    <location>
        <begin position="45"/>
        <end position="69"/>
    </location>
</feature>
<proteinExistence type="predicted"/>
<dbReference type="Proteomes" id="UP000642829">
    <property type="component" value="Unassembled WGS sequence"/>
</dbReference>
<reference evidence="2" key="1">
    <citation type="journal article" date="2014" name="Int. J. Syst. Evol. Microbiol.">
        <title>Complete genome sequence of Corynebacterium casei LMG S-19264T (=DSM 44701T), isolated from a smear-ripened cheese.</title>
        <authorList>
            <consortium name="US DOE Joint Genome Institute (JGI-PGF)"/>
            <person name="Walter F."/>
            <person name="Albersmeier A."/>
            <person name="Kalinowski J."/>
            <person name="Ruckert C."/>
        </authorList>
    </citation>
    <scope>NUCLEOTIDE SEQUENCE</scope>
    <source>
        <strain evidence="2">KCTC 12870</strain>
    </source>
</reference>
<keyword evidence="3" id="KW-1185">Reference proteome</keyword>
<dbReference type="EMBL" id="BMXG01000018">
    <property type="protein sequence ID" value="GHC07759.1"/>
    <property type="molecule type" value="Genomic_DNA"/>
</dbReference>
<evidence type="ECO:0000313" key="2">
    <source>
        <dbReference type="EMBL" id="GHC07759.1"/>
    </source>
</evidence>
<sequence length="603" mass="68237">MKFRQLRKLSFREACEEIWMGYRALIASGLNRVEFLFKRTFSLPLWLRAIITIVGVAFIAGVIATPWLFKTAKAYRSEHMLVQAKELQADGRNVEAYQKIRAAALLRPDQAEVRELVLELAEEVRSPQAVWWAERAAKANNYDAESIAKVIEMAAYFRQSQIGVRYLAMLQEAYPDYEGATDAELRLLLSQGKRVEAINKALHAYKNGETSPTIHEVLAMHYLNASDPIAQKTLADYLQENLNRNDEVGLSLKRLVLTRTAELSPEVMEQVNFAQILTDLRQFPEAKQNDRALAIGRALEHGDISKDEAQATILAEFDINDPDEREDLMEMASIFGLYGIIESLPATQKRELNQLRLEGMVLSETPDFEGARQLLDSSSEATLAPLQASFWNAMLAREQGHNEAFTKSLIEALNYATLEEWVYLERILHRRATEAQLLEFYRESVQRLPNTPYIAAHALNYAYQVGADAELAAMAQQMPLDTFKRDPYSQIFLIYLKALQERDLSTSRYHAEDLVAKYPREASYYIALAFVYAQSQNVPLAKSVISSFPLGNDYEAMPPFLRICLAATGNTAALPDIDKLPLAKEREIAKRLVDSKPTEAALN</sequence>
<reference evidence="2" key="2">
    <citation type="submission" date="2020-09" db="EMBL/GenBank/DDBJ databases">
        <authorList>
            <person name="Sun Q."/>
            <person name="Kim S."/>
        </authorList>
    </citation>
    <scope>NUCLEOTIDE SEQUENCE</scope>
    <source>
        <strain evidence="2">KCTC 12870</strain>
    </source>
</reference>
<organism evidence="2 3">
    <name type="scientific">Cerasicoccus arenae</name>
    <dbReference type="NCBI Taxonomy" id="424488"/>
    <lineage>
        <taxon>Bacteria</taxon>
        <taxon>Pseudomonadati</taxon>
        <taxon>Verrucomicrobiota</taxon>
        <taxon>Opitutia</taxon>
        <taxon>Puniceicoccales</taxon>
        <taxon>Cerasicoccaceae</taxon>
        <taxon>Cerasicoccus</taxon>
    </lineage>
</organism>
<accession>A0A8J3DHG6</accession>
<evidence type="ECO:0000256" key="1">
    <source>
        <dbReference type="SAM" id="Phobius"/>
    </source>
</evidence>
<comment type="caution">
    <text evidence="2">The sequence shown here is derived from an EMBL/GenBank/DDBJ whole genome shotgun (WGS) entry which is preliminary data.</text>
</comment>
<dbReference type="AlphaFoldDB" id="A0A8J3DHG6"/>